<name>A0AAW1MPI5_SAPOF</name>
<feature type="domain" description="Bet v I/Major latex protein" evidence="1">
    <location>
        <begin position="2"/>
        <end position="150"/>
    </location>
</feature>
<evidence type="ECO:0000313" key="2">
    <source>
        <dbReference type="EMBL" id="KAK9750830.1"/>
    </source>
</evidence>
<dbReference type="Proteomes" id="UP001443914">
    <property type="component" value="Unassembled WGS sequence"/>
</dbReference>
<dbReference type="SMART" id="SM01037">
    <property type="entry name" value="Bet_v_1"/>
    <property type="match status" value="1"/>
</dbReference>
<accession>A0AAW1MPI5</accession>
<dbReference type="InterPro" id="IPR000916">
    <property type="entry name" value="Bet_v_I/MLP"/>
</dbReference>
<reference evidence="2" key="1">
    <citation type="submission" date="2024-03" db="EMBL/GenBank/DDBJ databases">
        <title>WGS assembly of Saponaria officinalis var. Norfolk2.</title>
        <authorList>
            <person name="Jenkins J."/>
            <person name="Shu S."/>
            <person name="Grimwood J."/>
            <person name="Barry K."/>
            <person name="Goodstein D."/>
            <person name="Schmutz J."/>
            <person name="Leebens-Mack J."/>
            <person name="Osbourn A."/>
        </authorList>
    </citation>
    <scope>NUCLEOTIDE SEQUENCE [LARGE SCALE GENOMIC DNA]</scope>
    <source>
        <strain evidence="2">JIC</strain>
    </source>
</reference>
<keyword evidence="3" id="KW-1185">Reference proteome</keyword>
<evidence type="ECO:0000259" key="1">
    <source>
        <dbReference type="SMART" id="SM01037"/>
    </source>
</evidence>
<protein>
    <recommendedName>
        <fullName evidence="1">Bet v I/Major latex protein domain-containing protein</fullName>
    </recommendedName>
</protein>
<dbReference type="Pfam" id="PF00407">
    <property type="entry name" value="Bet_v_1"/>
    <property type="match status" value="1"/>
</dbReference>
<dbReference type="CDD" id="cd07816">
    <property type="entry name" value="Bet_v1-like"/>
    <property type="match status" value="1"/>
</dbReference>
<dbReference type="GO" id="GO:0006952">
    <property type="term" value="P:defense response"/>
    <property type="evidence" value="ECO:0007669"/>
    <property type="project" value="InterPro"/>
</dbReference>
<dbReference type="Gene3D" id="3.30.530.20">
    <property type="match status" value="1"/>
</dbReference>
<dbReference type="InterPro" id="IPR023393">
    <property type="entry name" value="START-like_dom_sf"/>
</dbReference>
<sequence>MAKMHKLEGKIELNCSAEKIFEIKKCDVAEICSHKVPAIHGHHGDWHSVGSTRTWDFIIGEKTLHIVDRIEEVDEKNMTITRSVIDGDLMTHYKTLTTRFQTISKENGKSCIVKCSMEYEKINEDAPEPQELLSFGLGVLKELAHHISSAN</sequence>
<evidence type="ECO:0000313" key="3">
    <source>
        <dbReference type="Proteomes" id="UP001443914"/>
    </source>
</evidence>
<organism evidence="2 3">
    <name type="scientific">Saponaria officinalis</name>
    <name type="common">Common soapwort</name>
    <name type="synonym">Lychnis saponaria</name>
    <dbReference type="NCBI Taxonomy" id="3572"/>
    <lineage>
        <taxon>Eukaryota</taxon>
        <taxon>Viridiplantae</taxon>
        <taxon>Streptophyta</taxon>
        <taxon>Embryophyta</taxon>
        <taxon>Tracheophyta</taxon>
        <taxon>Spermatophyta</taxon>
        <taxon>Magnoliopsida</taxon>
        <taxon>eudicotyledons</taxon>
        <taxon>Gunneridae</taxon>
        <taxon>Pentapetalae</taxon>
        <taxon>Caryophyllales</taxon>
        <taxon>Caryophyllaceae</taxon>
        <taxon>Caryophylleae</taxon>
        <taxon>Saponaria</taxon>
    </lineage>
</organism>
<dbReference type="InterPro" id="IPR051761">
    <property type="entry name" value="MLP-like_ligand-binding"/>
</dbReference>
<dbReference type="SUPFAM" id="SSF55961">
    <property type="entry name" value="Bet v1-like"/>
    <property type="match status" value="1"/>
</dbReference>
<gene>
    <name evidence="2" type="ORF">RND81_02G225100</name>
</gene>
<dbReference type="AlphaFoldDB" id="A0AAW1MPI5"/>
<proteinExistence type="predicted"/>
<comment type="caution">
    <text evidence="2">The sequence shown here is derived from an EMBL/GenBank/DDBJ whole genome shotgun (WGS) entry which is preliminary data.</text>
</comment>
<dbReference type="PANTHER" id="PTHR31907">
    <property type="entry name" value="MLP-LIKE PROTEIN 423"/>
    <property type="match status" value="1"/>
</dbReference>
<dbReference type="EMBL" id="JBDFQZ010000002">
    <property type="protein sequence ID" value="KAK9750830.1"/>
    <property type="molecule type" value="Genomic_DNA"/>
</dbReference>